<evidence type="ECO:0000256" key="4">
    <source>
        <dbReference type="PROSITE-ProRule" id="PRU00091"/>
    </source>
</evidence>
<dbReference type="PANTHER" id="PTHR13510:SF44">
    <property type="entry name" value="RABENOSYN-5"/>
    <property type="match status" value="1"/>
</dbReference>
<evidence type="ECO:0000256" key="1">
    <source>
        <dbReference type="ARBA" id="ARBA00022723"/>
    </source>
</evidence>
<dbReference type="PROSITE" id="PS50178">
    <property type="entry name" value="ZF_FYVE"/>
    <property type="match status" value="2"/>
</dbReference>
<keyword evidence="2 4" id="KW-0863">Zinc-finger</keyword>
<dbReference type="OrthoDB" id="166134at2759"/>
<dbReference type="AlphaFoldDB" id="A0A7H9HUK8"/>
<evidence type="ECO:0000256" key="3">
    <source>
        <dbReference type="ARBA" id="ARBA00022833"/>
    </source>
</evidence>
<keyword evidence="8" id="KW-1185">Reference proteome</keyword>
<dbReference type="SUPFAM" id="SSF57903">
    <property type="entry name" value="FYVE/PHD zinc finger"/>
    <property type="match status" value="2"/>
</dbReference>
<dbReference type="InterPro" id="IPR036531">
    <property type="entry name" value="Rbsn_Rab-bd_sf"/>
</dbReference>
<keyword evidence="1" id="KW-0479">Metal-binding</keyword>
<evidence type="ECO:0000256" key="5">
    <source>
        <dbReference type="SAM" id="MobiDB-lite"/>
    </source>
</evidence>
<dbReference type="Pfam" id="PF01363">
    <property type="entry name" value="FYVE"/>
    <property type="match status" value="1"/>
</dbReference>
<keyword evidence="3" id="KW-0862">Zinc</keyword>
<dbReference type="GO" id="GO:0032266">
    <property type="term" value="F:phosphatidylinositol-3-phosphate binding"/>
    <property type="evidence" value="ECO:0007669"/>
    <property type="project" value="UniProtKB-ARBA"/>
</dbReference>
<dbReference type="Gene3D" id="3.30.40.10">
    <property type="entry name" value="Zinc/RING finger domain, C3HC4 (zinc finger)"/>
    <property type="match status" value="2"/>
</dbReference>
<name>A0A7H9HUK8_9SACH</name>
<feature type="region of interest" description="Disordered" evidence="5">
    <location>
        <begin position="41"/>
        <end position="65"/>
    </location>
</feature>
<dbReference type="PANTHER" id="PTHR13510">
    <property type="entry name" value="FYVE-FINGER-CONTAINING RAB5 EFFECTOR PROTEIN RABENOSYN-5-RELATED"/>
    <property type="match status" value="1"/>
</dbReference>
<organism evidence="7 8">
    <name type="scientific">Torulaspora globosa</name>
    <dbReference type="NCBI Taxonomy" id="48254"/>
    <lineage>
        <taxon>Eukaryota</taxon>
        <taxon>Fungi</taxon>
        <taxon>Dikarya</taxon>
        <taxon>Ascomycota</taxon>
        <taxon>Saccharomycotina</taxon>
        <taxon>Saccharomycetes</taxon>
        <taxon>Saccharomycetales</taxon>
        <taxon>Saccharomycetaceae</taxon>
        <taxon>Torulaspora</taxon>
    </lineage>
</organism>
<dbReference type="SUPFAM" id="SSF140125">
    <property type="entry name" value="Rabenosyn-5 Rab-binding domain-like"/>
    <property type="match status" value="1"/>
</dbReference>
<dbReference type="EMBL" id="CP059271">
    <property type="protein sequence ID" value="QLQ80923.1"/>
    <property type="molecule type" value="Genomic_DNA"/>
</dbReference>
<evidence type="ECO:0000313" key="8">
    <source>
        <dbReference type="Proteomes" id="UP000510647"/>
    </source>
</evidence>
<evidence type="ECO:0000256" key="2">
    <source>
        <dbReference type="ARBA" id="ARBA00022771"/>
    </source>
</evidence>
<dbReference type="InterPro" id="IPR013087">
    <property type="entry name" value="Znf_C2H2_type"/>
</dbReference>
<dbReference type="InterPro" id="IPR052727">
    <property type="entry name" value="Rab4/Rab5_effector"/>
</dbReference>
<evidence type="ECO:0000259" key="6">
    <source>
        <dbReference type="PROSITE" id="PS50178"/>
    </source>
</evidence>
<dbReference type="InterPro" id="IPR021565">
    <property type="entry name" value="Rbsn_Rab-bd"/>
</dbReference>
<accession>A0A7H9HUK8</accession>
<feature type="compositionally biased region" description="Basic residues" evidence="5">
    <location>
        <begin position="56"/>
        <end position="65"/>
    </location>
</feature>
<dbReference type="InterPro" id="IPR013083">
    <property type="entry name" value="Znf_RING/FYVE/PHD"/>
</dbReference>
<gene>
    <name evidence="7" type="ORF">HG537_0E02780</name>
</gene>
<dbReference type="Pfam" id="PF11464">
    <property type="entry name" value="Rbsn"/>
    <property type="match status" value="1"/>
</dbReference>
<feature type="domain" description="FYVE-type" evidence="6">
    <location>
        <begin position="217"/>
        <end position="297"/>
    </location>
</feature>
<evidence type="ECO:0000313" key="7">
    <source>
        <dbReference type="EMBL" id="QLQ80923.1"/>
    </source>
</evidence>
<feature type="domain" description="FYVE-type" evidence="6">
    <location>
        <begin position="74"/>
        <end position="139"/>
    </location>
</feature>
<dbReference type="InterPro" id="IPR000306">
    <property type="entry name" value="Znf_FYVE"/>
</dbReference>
<dbReference type="GO" id="GO:0008270">
    <property type="term" value="F:zinc ion binding"/>
    <property type="evidence" value="ECO:0007669"/>
    <property type="project" value="UniProtKB-KW"/>
</dbReference>
<dbReference type="PROSITE" id="PS00028">
    <property type="entry name" value="ZINC_FINGER_C2H2_1"/>
    <property type="match status" value="1"/>
</dbReference>
<dbReference type="InterPro" id="IPR011011">
    <property type="entry name" value="Znf_FYVE_PHD"/>
</dbReference>
<protein>
    <recommendedName>
        <fullName evidence="6">FYVE-type domain-containing protein</fullName>
    </recommendedName>
</protein>
<dbReference type="InterPro" id="IPR017455">
    <property type="entry name" value="Znf_FYVE-rel"/>
</dbReference>
<sequence length="503" mass="58251">MASERTVSEMQEETTEKLSCPICFQGFDKLGRLNDHLDKDHGFGEPEDKALESRTSRKQHKRERGHRSHYKALEIGLSRCNECQERFRKVEEAQNCMKCGELFCKKHCQNIMKLDSRGQYKPTKGKWRICCYKCYSERPGYNDYGAFKDLTSCFEKLRNLKSEDKQLQILHLENRLVRLIDGIAQILRSHEQSVWGNFTVNSEIAKFERTVTSWRQDEEVSNCYVCGQRFGIMLRKHHCRLCGNVVCDNEITNCSNRIPISSLVNAADDIPFTEPRTDLTKCTVSIRICSKCTHSLYFGRKFNKDRTQPLSPLLSQCEKIQNVSRSILNLLSLLTAQIERLRATHFQPNIDESTRLRAKLFRTIASYTQLAKSITTLQPKTTAEQKIQQSIKMASSIFINEKLVHIKSLSIPLPSDADHPPLQPNQVPRPFQLVYNNLTIKEVKQFREELMVLKEQRFLVESMIQNCKKQRNFDEITILNSNLQELDSRITTIQKGLGDQGFV</sequence>
<dbReference type="SMART" id="SM00064">
    <property type="entry name" value="FYVE"/>
    <property type="match status" value="2"/>
</dbReference>
<dbReference type="Proteomes" id="UP000510647">
    <property type="component" value="Chromosome 5"/>
</dbReference>
<feature type="compositionally biased region" description="Basic and acidic residues" evidence="5">
    <location>
        <begin position="41"/>
        <end position="55"/>
    </location>
</feature>
<dbReference type="GO" id="GO:0098588">
    <property type="term" value="C:bounding membrane of organelle"/>
    <property type="evidence" value="ECO:0007669"/>
    <property type="project" value="UniProtKB-ARBA"/>
</dbReference>
<reference evidence="7 8" key="1">
    <citation type="submission" date="2020-06" db="EMBL/GenBank/DDBJ databases">
        <title>The yeast mating-type switching endonuclease HO is a domesticated member of an unorthodox homing genetic element family.</title>
        <authorList>
            <person name="Coughlan A.Y."/>
            <person name="Lombardi L."/>
            <person name="Braun-Galleani S."/>
            <person name="Martos A.R."/>
            <person name="Galeote V."/>
            <person name="Bigey F."/>
            <person name="Dequin S."/>
            <person name="Byrne K.P."/>
            <person name="Wolfe K.H."/>
        </authorList>
    </citation>
    <scope>NUCLEOTIDE SEQUENCE [LARGE SCALE GENOMIC DNA]</scope>
    <source>
        <strain evidence="7 8">CBS2947</strain>
    </source>
</reference>
<dbReference type="CDD" id="cd15737">
    <property type="entry name" value="FYVE2_Vac1p_like"/>
    <property type="match status" value="1"/>
</dbReference>
<proteinExistence type="predicted"/>